<name>A0AAI9UZT4_9PEZI</name>
<evidence type="ECO:0000313" key="1">
    <source>
        <dbReference type="EMBL" id="KAK1467894.1"/>
    </source>
</evidence>
<reference evidence="1" key="1">
    <citation type="submission" date="2016-11" db="EMBL/GenBank/DDBJ databases">
        <title>The genome sequence of Colletotrichum cuscutae.</title>
        <authorList>
            <person name="Baroncelli R."/>
        </authorList>
    </citation>
    <scope>NUCLEOTIDE SEQUENCE</scope>
    <source>
        <strain evidence="1">IMI 304802</strain>
    </source>
</reference>
<dbReference type="EMBL" id="MPDP01000255">
    <property type="protein sequence ID" value="KAK1467894.1"/>
    <property type="molecule type" value="Genomic_DNA"/>
</dbReference>
<keyword evidence="2" id="KW-1185">Reference proteome</keyword>
<protein>
    <submittedName>
        <fullName evidence="1">Uncharacterized protein</fullName>
    </submittedName>
</protein>
<sequence length="207" mass="22560">MSLDSLGFCCVPTQVSPNTCLISCPTLPVPPRSSPKSREQSMPDGSLSISLPLFPVFHPRTHFNTRGLPCLPAGFSVFSFYCPARARNHGYPQLIPSSQDSDTTDLVSPSASISSNTPISLETNYKMTNARCKKKKKKKKTTSYWLSCSCWLPCVPSFRLAPAARSVHPMDPAPFPLKGPSMMLFADGCFLPGPCRRTSTLKGATNQ</sequence>
<proteinExistence type="predicted"/>
<accession>A0AAI9UZT4</accession>
<comment type="caution">
    <text evidence="1">The sequence shown here is derived from an EMBL/GenBank/DDBJ whole genome shotgun (WGS) entry which is preliminary data.</text>
</comment>
<evidence type="ECO:0000313" key="2">
    <source>
        <dbReference type="Proteomes" id="UP001239213"/>
    </source>
</evidence>
<organism evidence="1 2">
    <name type="scientific">Colletotrichum cuscutae</name>
    <dbReference type="NCBI Taxonomy" id="1209917"/>
    <lineage>
        <taxon>Eukaryota</taxon>
        <taxon>Fungi</taxon>
        <taxon>Dikarya</taxon>
        <taxon>Ascomycota</taxon>
        <taxon>Pezizomycotina</taxon>
        <taxon>Sordariomycetes</taxon>
        <taxon>Hypocreomycetidae</taxon>
        <taxon>Glomerellales</taxon>
        <taxon>Glomerellaceae</taxon>
        <taxon>Colletotrichum</taxon>
        <taxon>Colletotrichum acutatum species complex</taxon>
    </lineage>
</organism>
<gene>
    <name evidence="1" type="ORF">CCUS01_06851</name>
</gene>
<dbReference type="AlphaFoldDB" id="A0AAI9UZT4"/>
<dbReference type="Proteomes" id="UP001239213">
    <property type="component" value="Unassembled WGS sequence"/>
</dbReference>